<name>A0A0P6X3A7_9CHLR</name>
<evidence type="ECO:0000256" key="2">
    <source>
        <dbReference type="ARBA" id="ARBA00022679"/>
    </source>
</evidence>
<evidence type="ECO:0000313" key="6">
    <source>
        <dbReference type="EMBL" id="KPL74262.1"/>
    </source>
</evidence>
<dbReference type="NCBIfam" id="NF001753">
    <property type="entry name" value="PRK00481.1-3"/>
    <property type="match status" value="1"/>
</dbReference>
<dbReference type="InterPro" id="IPR029035">
    <property type="entry name" value="DHS-like_NAD/FAD-binding_dom"/>
</dbReference>
<comment type="caution">
    <text evidence="6">The sequence shown here is derived from an EMBL/GenBank/DDBJ whole genome shotgun (WGS) entry which is preliminary data.</text>
</comment>
<dbReference type="RefSeq" id="WP_061915621.1">
    <property type="nucleotide sequence ID" value="NZ_DF967971.1"/>
</dbReference>
<dbReference type="InterPro" id="IPR026590">
    <property type="entry name" value="Ssirtuin_cat_dom"/>
</dbReference>
<keyword evidence="4" id="KW-0862">Zinc</keyword>
<dbReference type="EMBL" id="LGHJ01000018">
    <property type="protein sequence ID" value="KPL74262.1"/>
    <property type="molecule type" value="Genomic_DNA"/>
</dbReference>
<dbReference type="STRING" id="360411.AC812_13265"/>
<dbReference type="InterPro" id="IPR050134">
    <property type="entry name" value="NAD-dep_sirtuin_deacylases"/>
</dbReference>
<dbReference type="PATRIC" id="fig|360411.5.peg.719"/>
<dbReference type="GO" id="GO:0070403">
    <property type="term" value="F:NAD+ binding"/>
    <property type="evidence" value="ECO:0007669"/>
    <property type="project" value="InterPro"/>
</dbReference>
<dbReference type="OrthoDB" id="9800582at2"/>
<accession>A0A0P6X3A7</accession>
<feature type="binding site" evidence="4">
    <location>
        <position position="136"/>
    </location>
    <ligand>
        <name>Zn(2+)</name>
        <dbReference type="ChEBI" id="CHEBI:29105"/>
    </ligand>
</feature>
<dbReference type="PROSITE" id="PS50305">
    <property type="entry name" value="SIRTUIN"/>
    <property type="match status" value="1"/>
</dbReference>
<proteinExistence type="predicted"/>
<feature type="binding site" evidence="4">
    <location>
        <position position="158"/>
    </location>
    <ligand>
        <name>Zn(2+)</name>
        <dbReference type="ChEBI" id="CHEBI:29105"/>
    </ligand>
</feature>
<feature type="domain" description="Deacetylase sirtuin-type" evidence="5">
    <location>
        <begin position="3"/>
        <end position="254"/>
    </location>
</feature>
<dbReference type="InterPro" id="IPR026591">
    <property type="entry name" value="Sirtuin_cat_small_dom_sf"/>
</dbReference>
<dbReference type="CDD" id="cd01407">
    <property type="entry name" value="SIR2-fam"/>
    <property type="match status" value="1"/>
</dbReference>
<dbReference type="Gene3D" id="3.40.50.1220">
    <property type="entry name" value="TPP-binding domain"/>
    <property type="match status" value="1"/>
</dbReference>
<sequence>MTNLTLQEAAQKAADLISESHWMVVLTGAGISTPSGIPDFRSPNSGLWSRNDPMDVASLTAFRYRPEKFFNWLRPLAREMLKARPNPAHLALAQLEHKDILKAVITQNIDGLHQKAGSRKVYEVHGSMQTLNCLSCHQNYPLDDFIEPFLSQEEIPRCPNCRAILKPGIVLFEELLPVEVWQKAEQQSAKADLYVVVGSALEVTPAAHLPLYALDQGARLIINTFSPTYLDSQADLLLPFDVAQIWPAILNYLN</sequence>
<dbReference type="SUPFAM" id="SSF52467">
    <property type="entry name" value="DHS-like NAD/FAD-binding domain"/>
    <property type="match status" value="1"/>
</dbReference>
<dbReference type="GO" id="GO:0046872">
    <property type="term" value="F:metal ion binding"/>
    <property type="evidence" value="ECO:0007669"/>
    <property type="project" value="UniProtKB-KW"/>
</dbReference>
<organism evidence="6 7">
    <name type="scientific">Bellilinea caldifistulae</name>
    <dbReference type="NCBI Taxonomy" id="360411"/>
    <lineage>
        <taxon>Bacteria</taxon>
        <taxon>Bacillati</taxon>
        <taxon>Chloroflexota</taxon>
        <taxon>Anaerolineae</taxon>
        <taxon>Anaerolineales</taxon>
        <taxon>Anaerolineaceae</taxon>
        <taxon>Bellilinea</taxon>
    </lineage>
</organism>
<keyword evidence="3" id="KW-0520">NAD</keyword>
<dbReference type="PANTHER" id="PTHR11085">
    <property type="entry name" value="NAD-DEPENDENT PROTEIN DEACYLASE SIRTUIN-5, MITOCHONDRIAL-RELATED"/>
    <property type="match status" value="1"/>
</dbReference>
<evidence type="ECO:0000256" key="1">
    <source>
        <dbReference type="ARBA" id="ARBA00012928"/>
    </source>
</evidence>
<dbReference type="Proteomes" id="UP000050514">
    <property type="component" value="Unassembled WGS sequence"/>
</dbReference>
<reference evidence="6 7" key="1">
    <citation type="submission" date="2015-07" db="EMBL/GenBank/DDBJ databases">
        <title>Draft genome of Bellilinea caldifistulae DSM 17877.</title>
        <authorList>
            <person name="Hemp J."/>
            <person name="Ward L.M."/>
            <person name="Pace L.A."/>
            <person name="Fischer W.W."/>
        </authorList>
    </citation>
    <scope>NUCLEOTIDE SEQUENCE [LARGE SCALE GENOMIC DNA]</scope>
    <source>
        <strain evidence="6 7">GOMI-1</strain>
    </source>
</reference>
<evidence type="ECO:0000256" key="4">
    <source>
        <dbReference type="PROSITE-ProRule" id="PRU00236"/>
    </source>
</evidence>
<dbReference type="EC" id="2.3.1.286" evidence="1"/>
<feature type="binding site" evidence="4">
    <location>
        <position position="161"/>
    </location>
    <ligand>
        <name>Zn(2+)</name>
        <dbReference type="ChEBI" id="CHEBI:29105"/>
    </ligand>
</feature>
<dbReference type="Pfam" id="PF02146">
    <property type="entry name" value="SIR2"/>
    <property type="match status" value="1"/>
</dbReference>
<dbReference type="Gene3D" id="3.30.1600.10">
    <property type="entry name" value="SIR2/SIRT2 'Small Domain"/>
    <property type="match status" value="1"/>
</dbReference>
<keyword evidence="4" id="KW-0479">Metal-binding</keyword>
<protein>
    <recommendedName>
        <fullName evidence="1">protein acetyllysine N-acetyltransferase</fullName>
        <ecNumber evidence="1">2.3.1.286</ecNumber>
    </recommendedName>
</protein>
<dbReference type="InterPro" id="IPR003000">
    <property type="entry name" value="Sirtuin"/>
</dbReference>
<evidence type="ECO:0000313" key="7">
    <source>
        <dbReference type="Proteomes" id="UP000050514"/>
    </source>
</evidence>
<gene>
    <name evidence="6" type="ORF">AC812_13265</name>
</gene>
<evidence type="ECO:0000259" key="5">
    <source>
        <dbReference type="PROSITE" id="PS50305"/>
    </source>
</evidence>
<dbReference type="GO" id="GO:0017136">
    <property type="term" value="F:histone deacetylase activity, NAD-dependent"/>
    <property type="evidence" value="ECO:0007669"/>
    <property type="project" value="TreeGrafter"/>
</dbReference>
<evidence type="ECO:0000256" key="3">
    <source>
        <dbReference type="ARBA" id="ARBA00023027"/>
    </source>
</evidence>
<keyword evidence="7" id="KW-1185">Reference proteome</keyword>
<dbReference type="PANTHER" id="PTHR11085:SF10">
    <property type="entry name" value="NAD-DEPENDENT PROTEIN DEACYLASE SIRTUIN-5, MITOCHONDRIAL-RELATED"/>
    <property type="match status" value="1"/>
</dbReference>
<dbReference type="AlphaFoldDB" id="A0A0P6X3A7"/>
<feature type="active site" description="Proton acceptor" evidence="4">
    <location>
        <position position="125"/>
    </location>
</feature>
<keyword evidence="2" id="KW-0808">Transferase</keyword>
<feature type="binding site" evidence="4">
    <location>
        <position position="133"/>
    </location>
    <ligand>
        <name>Zn(2+)</name>
        <dbReference type="ChEBI" id="CHEBI:29105"/>
    </ligand>
</feature>